<dbReference type="AlphaFoldDB" id="A0A8D8BK55"/>
<feature type="transmembrane region" description="Helical" evidence="1">
    <location>
        <begin position="108"/>
        <end position="129"/>
    </location>
</feature>
<protein>
    <submittedName>
        <fullName evidence="2">(northern house mosquito) hypothetical protein</fullName>
    </submittedName>
</protein>
<accession>A0A8D8BK55</accession>
<keyword evidence="1" id="KW-0472">Membrane</keyword>
<reference evidence="2" key="1">
    <citation type="submission" date="2021-05" db="EMBL/GenBank/DDBJ databases">
        <authorList>
            <person name="Alioto T."/>
            <person name="Alioto T."/>
            <person name="Gomez Garrido J."/>
        </authorList>
    </citation>
    <scope>NUCLEOTIDE SEQUENCE</scope>
</reference>
<sequence length="140" mass="16050">MDPPTDDWKPDFSQRTFALHDAFMQERLALRAALGHRKLGGRWDRDWLPVGGTLWWFLVDLQRQRSCDLGIYQGRGIPRRFPAGMCLVQRVRDQPVQGVVVVLTWRPLVIRILQVFLIIPTVQLVIVVVRHKVGAGGPPH</sequence>
<organism evidence="2">
    <name type="scientific">Culex pipiens</name>
    <name type="common">House mosquito</name>
    <dbReference type="NCBI Taxonomy" id="7175"/>
    <lineage>
        <taxon>Eukaryota</taxon>
        <taxon>Metazoa</taxon>
        <taxon>Ecdysozoa</taxon>
        <taxon>Arthropoda</taxon>
        <taxon>Hexapoda</taxon>
        <taxon>Insecta</taxon>
        <taxon>Pterygota</taxon>
        <taxon>Neoptera</taxon>
        <taxon>Endopterygota</taxon>
        <taxon>Diptera</taxon>
        <taxon>Nematocera</taxon>
        <taxon>Culicoidea</taxon>
        <taxon>Culicidae</taxon>
        <taxon>Culicinae</taxon>
        <taxon>Culicini</taxon>
        <taxon>Culex</taxon>
        <taxon>Culex</taxon>
    </lineage>
</organism>
<evidence type="ECO:0000256" key="1">
    <source>
        <dbReference type="SAM" id="Phobius"/>
    </source>
</evidence>
<keyword evidence="1" id="KW-1133">Transmembrane helix</keyword>
<dbReference type="EMBL" id="HBUE01075826">
    <property type="protein sequence ID" value="CAG6474940.1"/>
    <property type="molecule type" value="Transcribed_RNA"/>
</dbReference>
<name>A0A8D8BK55_CULPI</name>
<proteinExistence type="predicted"/>
<evidence type="ECO:0000313" key="2">
    <source>
        <dbReference type="EMBL" id="CAG6474940.1"/>
    </source>
</evidence>
<keyword evidence="1" id="KW-0812">Transmembrane</keyword>